<gene>
    <name evidence="5" type="ORF">B0T45_17150</name>
</gene>
<dbReference type="Gene3D" id="1.10.10.10">
    <property type="entry name" value="Winged helix-like DNA-binding domain superfamily/Winged helix DNA-binding domain"/>
    <property type="match status" value="1"/>
</dbReference>
<protein>
    <submittedName>
        <fullName evidence="5">GntR family transcriptional regulator</fullName>
    </submittedName>
</protein>
<sequence length="231" mass="26446">MPRTTAPRQTLTATTTDTLRQRILLGEWPAGTQLRQEALSKELGVSRVPLREALRQLEAEGLVAITERRGAVIAQLSLPEVMELLRVRVLLECDMLLEAVPRQTQADLDAAGALLTQFEEALRRRDVGAWGILNSRFHLALYQAANRPQTLALIEQLHNRTDRYTRMQILLTNFSDRAHREHSEMLELCRRKDAISAAAFLRQHILNAEEALEAWYQEHQSETGRNERKRP</sequence>
<dbReference type="Gene3D" id="1.20.120.530">
    <property type="entry name" value="GntR ligand-binding domain-like"/>
    <property type="match status" value="1"/>
</dbReference>
<dbReference type="GO" id="GO:0003677">
    <property type="term" value="F:DNA binding"/>
    <property type="evidence" value="ECO:0007669"/>
    <property type="project" value="UniProtKB-KW"/>
</dbReference>
<dbReference type="SUPFAM" id="SSF48008">
    <property type="entry name" value="GntR ligand-binding domain-like"/>
    <property type="match status" value="1"/>
</dbReference>
<feature type="domain" description="HTH gntR-type" evidence="4">
    <location>
        <begin position="9"/>
        <end position="76"/>
    </location>
</feature>
<dbReference type="SUPFAM" id="SSF46785">
    <property type="entry name" value="Winged helix' DNA-binding domain"/>
    <property type="match status" value="1"/>
</dbReference>
<dbReference type="InterPro" id="IPR008920">
    <property type="entry name" value="TF_FadR/GntR_C"/>
</dbReference>
<dbReference type="Proteomes" id="UP000192721">
    <property type="component" value="Unassembled WGS sequence"/>
</dbReference>
<reference evidence="5 6" key="1">
    <citation type="submission" date="2017-02" db="EMBL/GenBank/DDBJ databases">
        <title>Chromobacterium haemolyticum H5244.</title>
        <authorList>
            <person name="Gulvik C.A."/>
        </authorList>
    </citation>
    <scope>NUCLEOTIDE SEQUENCE [LARGE SCALE GENOMIC DNA]</scope>
    <source>
        <strain evidence="5 6">H5244</strain>
    </source>
</reference>
<dbReference type="PROSITE" id="PS50949">
    <property type="entry name" value="HTH_GNTR"/>
    <property type="match status" value="1"/>
</dbReference>
<evidence type="ECO:0000256" key="3">
    <source>
        <dbReference type="ARBA" id="ARBA00023163"/>
    </source>
</evidence>
<name>A0A1W0CLR8_9NEIS</name>
<dbReference type="InterPro" id="IPR011711">
    <property type="entry name" value="GntR_C"/>
</dbReference>
<comment type="caution">
    <text evidence="5">The sequence shown here is derived from an EMBL/GenBank/DDBJ whole genome shotgun (WGS) entry which is preliminary data.</text>
</comment>
<keyword evidence="2" id="KW-0238">DNA-binding</keyword>
<dbReference type="RefSeq" id="WP_081556299.1">
    <property type="nucleotide sequence ID" value="NZ_MUKV01000026.1"/>
</dbReference>
<evidence type="ECO:0000313" key="6">
    <source>
        <dbReference type="Proteomes" id="UP000192721"/>
    </source>
</evidence>
<dbReference type="PRINTS" id="PR00035">
    <property type="entry name" value="HTHGNTR"/>
</dbReference>
<dbReference type="InterPro" id="IPR036390">
    <property type="entry name" value="WH_DNA-bd_sf"/>
</dbReference>
<dbReference type="InterPro" id="IPR000524">
    <property type="entry name" value="Tscrpt_reg_HTH_GntR"/>
</dbReference>
<dbReference type="SMART" id="SM00345">
    <property type="entry name" value="HTH_GNTR"/>
    <property type="match status" value="1"/>
</dbReference>
<evidence type="ECO:0000256" key="1">
    <source>
        <dbReference type="ARBA" id="ARBA00023015"/>
    </source>
</evidence>
<evidence type="ECO:0000313" key="5">
    <source>
        <dbReference type="EMBL" id="OQS35666.1"/>
    </source>
</evidence>
<dbReference type="CDD" id="cd07377">
    <property type="entry name" value="WHTH_GntR"/>
    <property type="match status" value="1"/>
</dbReference>
<dbReference type="SMART" id="SM00895">
    <property type="entry name" value="FCD"/>
    <property type="match status" value="1"/>
</dbReference>
<accession>A0A1W0CLR8</accession>
<evidence type="ECO:0000256" key="2">
    <source>
        <dbReference type="ARBA" id="ARBA00023125"/>
    </source>
</evidence>
<evidence type="ECO:0000259" key="4">
    <source>
        <dbReference type="PROSITE" id="PS50949"/>
    </source>
</evidence>
<dbReference type="Pfam" id="PF00392">
    <property type="entry name" value="GntR"/>
    <property type="match status" value="1"/>
</dbReference>
<dbReference type="Pfam" id="PF07729">
    <property type="entry name" value="FCD"/>
    <property type="match status" value="1"/>
</dbReference>
<organism evidence="5 6">
    <name type="scientific">Chromobacterium haemolyticum</name>
    <dbReference type="NCBI Taxonomy" id="394935"/>
    <lineage>
        <taxon>Bacteria</taxon>
        <taxon>Pseudomonadati</taxon>
        <taxon>Pseudomonadota</taxon>
        <taxon>Betaproteobacteria</taxon>
        <taxon>Neisseriales</taxon>
        <taxon>Chromobacteriaceae</taxon>
        <taxon>Chromobacterium</taxon>
    </lineage>
</organism>
<dbReference type="PANTHER" id="PTHR43537:SF41">
    <property type="entry name" value="TRANSCRIPTIONAL REGULATORY PROTEIN"/>
    <property type="match status" value="1"/>
</dbReference>
<keyword evidence="1" id="KW-0805">Transcription regulation</keyword>
<dbReference type="EMBL" id="MUKV01000026">
    <property type="protein sequence ID" value="OQS35666.1"/>
    <property type="molecule type" value="Genomic_DNA"/>
</dbReference>
<dbReference type="PANTHER" id="PTHR43537">
    <property type="entry name" value="TRANSCRIPTIONAL REGULATOR, GNTR FAMILY"/>
    <property type="match status" value="1"/>
</dbReference>
<dbReference type="GO" id="GO:0003700">
    <property type="term" value="F:DNA-binding transcription factor activity"/>
    <property type="evidence" value="ECO:0007669"/>
    <property type="project" value="InterPro"/>
</dbReference>
<keyword evidence="3" id="KW-0804">Transcription</keyword>
<dbReference type="InterPro" id="IPR036388">
    <property type="entry name" value="WH-like_DNA-bd_sf"/>
</dbReference>
<dbReference type="AlphaFoldDB" id="A0A1W0CLR8"/>
<proteinExistence type="predicted"/>